<dbReference type="EMBL" id="CAIIXF020000002">
    <property type="protein sequence ID" value="CAH1777887.1"/>
    <property type="molecule type" value="Genomic_DNA"/>
</dbReference>
<dbReference type="InterPro" id="IPR036392">
    <property type="entry name" value="PLAT/LH2_dom_sf"/>
</dbReference>
<dbReference type="Proteomes" id="UP000749559">
    <property type="component" value="Unassembled WGS sequence"/>
</dbReference>
<evidence type="ECO:0000313" key="2">
    <source>
        <dbReference type="Proteomes" id="UP000749559"/>
    </source>
</evidence>
<sequence length="212" mass="24213">ARDCTVDGEKVAPGKTWKSDDGCLSCKCKRGKCKIRTSKKKCQTTTTTTTKEVVFENIFPKHNEADETETSDIAPKPPTGRGGIIFKPSLAVCSEHSGYEVTTLTSNDRYSNTNDEFKIRIYAGGEWTDYEILNNPGYDRRRKQWDRYGPLMSLNDDPVDYVQVEHVSGTDGWKIFTIFVRHLCTNKIFEFNCGGCWIDRPQIPFLYIKRTN</sequence>
<protein>
    <submittedName>
        <fullName evidence="1">Uncharacterized protein</fullName>
    </submittedName>
</protein>
<keyword evidence="2" id="KW-1185">Reference proteome</keyword>
<gene>
    <name evidence="1" type="ORF">OFUS_LOCUS4878</name>
</gene>
<accession>A0A8J1XM67</accession>
<feature type="non-terminal residue" evidence="1">
    <location>
        <position position="212"/>
    </location>
</feature>
<comment type="caution">
    <text evidence="1">The sequence shown here is derived from an EMBL/GenBank/DDBJ whole genome shotgun (WGS) entry which is preliminary data.</text>
</comment>
<dbReference type="AlphaFoldDB" id="A0A8J1XM67"/>
<dbReference type="SUPFAM" id="SSF57603">
    <property type="entry name" value="FnI-like domain"/>
    <property type="match status" value="1"/>
</dbReference>
<name>A0A8J1XM67_OWEFU</name>
<organism evidence="1 2">
    <name type="scientific">Owenia fusiformis</name>
    <name type="common">Polychaete worm</name>
    <dbReference type="NCBI Taxonomy" id="6347"/>
    <lineage>
        <taxon>Eukaryota</taxon>
        <taxon>Metazoa</taxon>
        <taxon>Spiralia</taxon>
        <taxon>Lophotrochozoa</taxon>
        <taxon>Annelida</taxon>
        <taxon>Polychaeta</taxon>
        <taxon>Sedentaria</taxon>
        <taxon>Canalipalpata</taxon>
        <taxon>Sabellida</taxon>
        <taxon>Oweniida</taxon>
        <taxon>Oweniidae</taxon>
        <taxon>Owenia</taxon>
    </lineage>
</organism>
<dbReference type="SUPFAM" id="SSF49723">
    <property type="entry name" value="Lipase/lipooxygenase domain (PLAT/LH2 domain)"/>
    <property type="match status" value="1"/>
</dbReference>
<dbReference type="Gene3D" id="2.60.60.20">
    <property type="entry name" value="PLAT/LH2 domain"/>
    <property type="match status" value="1"/>
</dbReference>
<reference evidence="1" key="1">
    <citation type="submission" date="2022-03" db="EMBL/GenBank/DDBJ databases">
        <authorList>
            <person name="Martin C."/>
        </authorList>
    </citation>
    <scope>NUCLEOTIDE SEQUENCE</scope>
</reference>
<proteinExistence type="predicted"/>
<evidence type="ECO:0000313" key="1">
    <source>
        <dbReference type="EMBL" id="CAH1777887.1"/>
    </source>
</evidence>